<evidence type="ECO:0000256" key="3">
    <source>
        <dbReference type="ARBA" id="ARBA00023027"/>
    </source>
</evidence>
<dbReference type="InterPro" id="IPR002347">
    <property type="entry name" value="SDR_fam"/>
</dbReference>
<dbReference type="Proteomes" id="UP000266305">
    <property type="component" value="Unassembled WGS sequence"/>
</dbReference>
<dbReference type="InterPro" id="IPR020904">
    <property type="entry name" value="Sc_DH/Rdtase_CS"/>
</dbReference>
<dbReference type="InterPro" id="IPR051122">
    <property type="entry name" value="SDR_DHRS6-like"/>
</dbReference>
<name>A0AAX1UK78_CERSP</name>
<dbReference type="PANTHER" id="PTHR43477">
    <property type="entry name" value="DIHYDROANTICAPSIN 7-DEHYDROGENASE"/>
    <property type="match status" value="1"/>
</dbReference>
<dbReference type="PRINTS" id="PR00081">
    <property type="entry name" value="GDHRDH"/>
</dbReference>
<dbReference type="SUPFAM" id="SSF51735">
    <property type="entry name" value="NAD(P)-binding Rossmann-fold domains"/>
    <property type="match status" value="1"/>
</dbReference>
<dbReference type="PANTHER" id="PTHR43477:SF4">
    <property type="entry name" value="DEHYDROGENASE_REDUCTASE SDR FAMILY MEMBER 6"/>
    <property type="match status" value="1"/>
</dbReference>
<dbReference type="RefSeq" id="WP_011338989.1">
    <property type="nucleotide sequence ID" value="NZ_BJXO01000016.1"/>
</dbReference>
<dbReference type="CDD" id="cd05233">
    <property type="entry name" value="SDR_c"/>
    <property type="match status" value="1"/>
</dbReference>
<dbReference type="FunFam" id="3.40.50.720:FF:000084">
    <property type="entry name" value="Short-chain dehydrogenase reductase"/>
    <property type="match status" value="1"/>
</dbReference>
<dbReference type="Pfam" id="PF13561">
    <property type="entry name" value="adh_short_C2"/>
    <property type="match status" value="1"/>
</dbReference>
<protein>
    <submittedName>
        <fullName evidence="4">SDR family oxidoreductase</fullName>
    </submittedName>
</protein>
<reference evidence="4 5" key="1">
    <citation type="submission" date="2018-08" db="EMBL/GenBank/DDBJ databases">
        <title>Draft genome sequence of Rhodobacter sphaeroides FY.</title>
        <authorList>
            <person name="Rayyan A."/>
            <person name="Meyer T.E."/>
            <person name="Kyndt J.A."/>
        </authorList>
    </citation>
    <scope>NUCLEOTIDE SEQUENCE [LARGE SCALE GENOMIC DNA]</scope>
    <source>
        <strain evidence="4 5">FY</strain>
    </source>
</reference>
<gene>
    <name evidence="4" type="ORF">D1114_12315</name>
</gene>
<proteinExistence type="inferred from homology"/>
<dbReference type="PROSITE" id="PS00061">
    <property type="entry name" value="ADH_SHORT"/>
    <property type="match status" value="1"/>
</dbReference>
<dbReference type="GeneID" id="3721622"/>
<dbReference type="InterPro" id="IPR036291">
    <property type="entry name" value="NAD(P)-bd_dom_sf"/>
</dbReference>
<keyword evidence="2" id="KW-0560">Oxidoreductase</keyword>
<evidence type="ECO:0000256" key="1">
    <source>
        <dbReference type="ARBA" id="ARBA00006484"/>
    </source>
</evidence>
<evidence type="ECO:0000313" key="4">
    <source>
        <dbReference type="EMBL" id="RHZ94523.1"/>
    </source>
</evidence>
<evidence type="ECO:0000256" key="2">
    <source>
        <dbReference type="ARBA" id="ARBA00023002"/>
    </source>
</evidence>
<comment type="caution">
    <text evidence="4">The sequence shown here is derived from an EMBL/GenBank/DDBJ whole genome shotgun (WGS) entry which is preliminary data.</text>
</comment>
<comment type="similarity">
    <text evidence="1">Belongs to the short-chain dehydrogenases/reductases (SDR) family.</text>
</comment>
<keyword evidence="3" id="KW-0520">NAD</keyword>
<organism evidence="4 5">
    <name type="scientific">Cereibacter sphaeroides</name>
    <name type="common">Rhodobacter sphaeroides</name>
    <dbReference type="NCBI Taxonomy" id="1063"/>
    <lineage>
        <taxon>Bacteria</taxon>
        <taxon>Pseudomonadati</taxon>
        <taxon>Pseudomonadota</taxon>
        <taxon>Alphaproteobacteria</taxon>
        <taxon>Rhodobacterales</taxon>
        <taxon>Paracoccaceae</taxon>
        <taxon>Cereibacter</taxon>
    </lineage>
</organism>
<accession>A0AAX1UK78</accession>
<evidence type="ECO:0000313" key="5">
    <source>
        <dbReference type="Proteomes" id="UP000266305"/>
    </source>
</evidence>
<dbReference type="GO" id="GO:0016491">
    <property type="term" value="F:oxidoreductase activity"/>
    <property type="evidence" value="ECO:0007669"/>
    <property type="project" value="UniProtKB-KW"/>
</dbReference>
<dbReference type="Gene3D" id="3.40.50.720">
    <property type="entry name" value="NAD(P)-binding Rossmann-like Domain"/>
    <property type="match status" value="1"/>
</dbReference>
<sequence>MDLKDRTAFVTAGGAGIGRAGALAMARAGATVVVTDLDASRAEAVAAEIAAAGGRAEGLGLDVGDDAALEAAILSAAARHGRLDVLHSHAGAQVPGRLDQVSVADMDLSWRLNVRAHFVAAKAAMSIMAPRRQGSIIVTSSNSGVQYDREMIAYCTTKHAVIAMVRQIAVDYARHNIRCNALCPGFVDTVFNAGFEAQMGGRAALESYVAETIPMGRFGTPEEIGEAVLYLASDRSAFMTGHALVIDGAESL</sequence>
<dbReference type="AlphaFoldDB" id="A0AAX1UK78"/>
<dbReference type="EMBL" id="QWGP01000012">
    <property type="protein sequence ID" value="RHZ94523.1"/>
    <property type="molecule type" value="Genomic_DNA"/>
</dbReference>